<dbReference type="InterPro" id="IPR029069">
    <property type="entry name" value="HotDog_dom_sf"/>
</dbReference>
<dbReference type="GO" id="GO:0047617">
    <property type="term" value="F:fatty acyl-CoA hydrolase activity"/>
    <property type="evidence" value="ECO:0007669"/>
    <property type="project" value="TreeGrafter"/>
</dbReference>
<keyword evidence="2" id="KW-1185">Reference proteome</keyword>
<organism evidence="1 2">
    <name type="scientific">Streptomyces scabichelini</name>
    <dbReference type="NCBI Taxonomy" id="2711217"/>
    <lineage>
        <taxon>Bacteria</taxon>
        <taxon>Bacillati</taxon>
        <taxon>Actinomycetota</taxon>
        <taxon>Actinomycetes</taxon>
        <taxon>Kitasatosporales</taxon>
        <taxon>Streptomycetaceae</taxon>
        <taxon>Streptomyces</taxon>
    </lineage>
</organism>
<dbReference type="PANTHER" id="PTHR31793:SF2">
    <property type="entry name" value="BLR1345 PROTEIN"/>
    <property type="match status" value="1"/>
</dbReference>
<protein>
    <submittedName>
        <fullName evidence="1">4-hydroxybenzoyl-CoA thioesterase</fullName>
    </submittedName>
</protein>
<dbReference type="AlphaFoldDB" id="A0A6G4V6X9"/>
<dbReference type="CDD" id="cd00586">
    <property type="entry name" value="4HBT"/>
    <property type="match status" value="1"/>
</dbReference>
<sequence length="183" mass="20358">MNHGIVTPYEGHGHPGWDPATPVPAPLTPHRTTVVRDWVDYNGHLSESCFLLVFGDSSDAFFRYVGVDERYRAEGRSLYTVETHLHHLGEASEGDPLRLTLQLLDADEKRLHLFHAMHHDTTGELLATAEQMLLHVDTTAGRVTPFPPELGRRLRAVRAAHAHLPVPDPVGHVMGIPRKPPTS</sequence>
<gene>
    <name evidence="1" type="ORF">G5C60_18815</name>
</gene>
<dbReference type="EMBL" id="JAAKZY010000054">
    <property type="protein sequence ID" value="NGO09593.1"/>
    <property type="molecule type" value="Genomic_DNA"/>
</dbReference>
<dbReference type="Pfam" id="PF13279">
    <property type="entry name" value="4HBT_2"/>
    <property type="match status" value="1"/>
</dbReference>
<dbReference type="Gene3D" id="3.10.129.10">
    <property type="entry name" value="Hotdog Thioesterase"/>
    <property type="match status" value="1"/>
</dbReference>
<dbReference type="RefSeq" id="WP_165260717.1">
    <property type="nucleotide sequence ID" value="NZ_JAAKZY010000054.1"/>
</dbReference>
<accession>A0A6G4V6X9</accession>
<dbReference type="PANTHER" id="PTHR31793">
    <property type="entry name" value="4-HYDROXYBENZOYL-COA THIOESTERASE FAMILY MEMBER"/>
    <property type="match status" value="1"/>
</dbReference>
<proteinExistence type="predicted"/>
<dbReference type="SUPFAM" id="SSF54637">
    <property type="entry name" value="Thioesterase/thiol ester dehydrase-isomerase"/>
    <property type="match status" value="1"/>
</dbReference>
<evidence type="ECO:0000313" key="1">
    <source>
        <dbReference type="EMBL" id="NGO09593.1"/>
    </source>
</evidence>
<dbReference type="Proteomes" id="UP000472335">
    <property type="component" value="Unassembled WGS sequence"/>
</dbReference>
<reference evidence="1 2" key="1">
    <citation type="submission" date="2020-02" db="EMBL/GenBank/DDBJ databases">
        <title>Whole-genome analyses of novel actinobacteria.</title>
        <authorList>
            <person name="Sahin N."/>
            <person name="Gencbay T."/>
        </authorList>
    </citation>
    <scope>NUCLEOTIDE SEQUENCE [LARGE SCALE GENOMIC DNA]</scope>
    <source>
        <strain evidence="1 2">HC44</strain>
    </source>
</reference>
<comment type="caution">
    <text evidence="1">The sequence shown here is derived from an EMBL/GenBank/DDBJ whole genome shotgun (WGS) entry which is preliminary data.</text>
</comment>
<name>A0A6G4V6X9_9ACTN</name>
<evidence type="ECO:0000313" key="2">
    <source>
        <dbReference type="Proteomes" id="UP000472335"/>
    </source>
</evidence>
<dbReference type="InterPro" id="IPR050563">
    <property type="entry name" value="4-hydroxybenzoyl-CoA_TE"/>
</dbReference>